<protein>
    <submittedName>
        <fullName evidence="1">Uncharacterized protein</fullName>
    </submittedName>
</protein>
<keyword evidence="2" id="KW-1185">Reference proteome</keyword>
<evidence type="ECO:0000313" key="2">
    <source>
        <dbReference type="Proteomes" id="UP000007161"/>
    </source>
</evidence>
<dbReference type="RefSeq" id="WP_014295835.1">
    <property type="nucleotide sequence ID" value="NC_016751.1"/>
</dbReference>
<proteinExistence type="predicted"/>
<dbReference type="HOGENOM" id="CLU_2437358_0_0_0"/>
<name>H2J435_MARPK</name>
<dbReference type="EMBL" id="CP003257">
    <property type="protein sequence ID" value="AEX84763.1"/>
    <property type="molecule type" value="Genomic_DNA"/>
</dbReference>
<sequence length="90" mass="10379">MIKNLLTGLQFIIYLYKNIDNIDEPYTFDIQGYVSDTDLVKQIVDEGIQKGTHILRIDQGLTEFYIYLSKDSMVEKKVLNIITDFKNGVG</sequence>
<reference evidence="1 2" key="1">
    <citation type="journal article" date="2012" name="J. Bacteriol.">
        <title>Complete Genome Sequence of the Thermophilic, Piezophilic, Heterotrophic Bacterium Marinitoga piezophila KA3.</title>
        <authorList>
            <person name="Lucas S."/>
            <person name="Han J."/>
            <person name="Lapidus A."/>
            <person name="Cheng J.F."/>
            <person name="Goodwin L.A."/>
            <person name="Pitluck S."/>
            <person name="Peters L."/>
            <person name="Mikhailova N."/>
            <person name="Teshima H."/>
            <person name="Detter J.C."/>
            <person name="Han C."/>
            <person name="Tapia R."/>
            <person name="Land M."/>
            <person name="Hauser L."/>
            <person name="Kyrpides N.C."/>
            <person name="Ivanova N."/>
            <person name="Pagani I."/>
            <person name="Vannier P."/>
            <person name="Oger P."/>
            <person name="Bartlett D.H."/>
            <person name="Noll K.M."/>
            <person name="Woyke T."/>
            <person name="Jebbar M."/>
        </authorList>
    </citation>
    <scope>NUCLEOTIDE SEQUENCE [LARGE SCALE GENOMIC DNA]</scope>
    <source>
        <strain evidence="2">DSM 14283 / JCM 11233 / KA3</strain>
    </source>
</reference>
<accession>H2J435</accession>
<gene>
    <name evidence="1" type="ordered locus">Marpi_0312</name>
</gene>
<reference evidence="2" key="2">
    <citation type="submission" date="2012-01" db="EMBL/GenBank/DDBJ databases">
        <title>Complete sequence of chromosome of Marinitoga piezophila KA3.</title>
        <authorList>
            <person name="Lucas S."/>
            <person name="Han J."/>
            <person name="Lapidus A."/>
            <person name="Cheng J.-F."/>
            <person name="Goodwin L."/>
            <person name="Pitluck S."/>
            <person name="Peters L."/>
            <person name="Mikhailova N."/>
            <person name="Teshima H."/>
            <person name="Detter J.C."/>
            <person name="Han C."/>
            <person name="Tapia R."/>
            <person name="Land M."/>
            <person name="Hauser L."/>
            <person name="Kyrpides N."/>
            <person name="Ivanova N."/>
            <person name="Pagani I."/>
            <person name="Jebbar M."/>
            <person name="Vannier P."/>
            <person name="Oger P."/>
            <person name="Cario A."/>
            <person name="Bartlett D."/>
            <person name="Noll K.M."/>
            <person name="Woyke T."/>
        </authorList>
    </citation>
    <scope>NUCLEOTIDE SEQUENCE [LARGE SCALE GENOMIC DNA]</scope>
    <source>
        <strain evidence="2">DSM 14283 / JCM 11233 / KA3</strain>
    </source>
</reference>
<dbReference type="KEGG" id="mpz:Marpi_0312"/>
<dbReference type="STRING" id="443254.Marpi_0312"/>
<evidence type="ECO:0000313" key="1">
    <source>
        <dbReference type="EMBL" id="AEX84763.1"/>
    </source>
</evidence>
<dbReference type="AlphaFoldDB" id="H2J435"/>
<dbReference type="Proteomes" id="UP000007161">
    <property type="component" value="Chromosome"/>
</dbReference>
<organism evidence="1 2">
    <name type="scientific">Marinitoga piezophila (strain DSM 14283 / JCM 11233 / KA3)</name>
    <dbReference type="NCBI Taxonomy" id="443254"/>
    <lineage>
        <taxon>Bacteria</taxon>
        <taxon>Thermotogati</taxon>
        <taxon>Thermotogota</taxon>
        <taxon>Thermotogae</taxon>
        <taxon>Petrotogales</taxon>
        <taxon>Petrotogaceae</taxon>
        <taxon>Marinitoga</taxon>
    </lineage>
</organism>